<dbReference type="Gene3D" id="3.40.50.1240">
    <property type="entry name" value="Phosphoglycerate mutase-like"/>
    <property type="match status" value="1"/>
</dbReference>
<evidence type="ECO:0000313" key="4">
    <source>
        <dbReference type="EMBL" id="CAE6972263.1"/>
    </source>
</evidence>
<gene>
    <name evidence="4" type="ORF">SNAT2548_LOCUS2691</name>
</gene>
<keyword evidence="3" id="KW-1133">Transmembrane helix</keyword>
<accession>A0A812I2S8</accession>
<evidence type="ECO:0000256" key="3">
    <source>
        <dbReference type="SAM" id="Phobius"/>
    </source>
</evidence>
<keyword evidence="3" id="KW-0472">Membrane</keyword>
<evidence type="ECO:0000256" key="2">
    <source>
        <dbReference type="PIRSR" id="PIRSR613078-2"/>
    </source>
</evidence>
<dbReference type="InterPro" id="IPR001345">
    <property type="entry name" value="PG/BPGM_mutase_AS"/>
</dbReference>
<dbReference type="PANTHER" id="PTHR46192">
    <property type="entry name" value="BROAD-RANGE ACID PHOSPHATASE DET1"/>
    <property type="match status" value="1"/>
</dbReference>
<feature type="binding site" evidence="2">
    <location>
        <begin position="62"/>
        <end position="69"/>
    </location>
    <ligand>
        <name>substrate</name>
    </ligand>
</feature>
<dbReference type="CDD" id="cd07067">
    <property type="entry name" value="HP_PGM_like"/>
    <property type="match status" value="1"/>
</dbReference>
<feature type="active site" description="Proton donor/acceptor" evidence="1">
    <location>
        <position position="147"/>
    </location>
</feature>
<dbReference type="Pfam" id="PF00300">
    <property type="entry name" value="His_Phos_1"/>
    <property type="match status" value="1"/>
</dbReference>
<dbReference type="GO" id="GO:0003824">
    <property type="term" value="F:catalytic activity"/>
    <property type="evidence" value="ECO:0007669"/>
    <property type="project" value="InterPro"/>
</dbReference>
<organism evidence="4 5">
    <name type="scientific">Symbiodinium natans</name>
    <dbReference type="NCBI Taxonomy" id="878477"/>
    <lineage>
        <taxon>Eukaryota</taxon>
        <taxon>Sar</taxon>
        <taxon>Alveolata</taxon>
        <taxon>Dinophyceae</taxon>
        <taxon>Suessiales</taxon>
        <taxon>Symbiodiniaceae</taxon>
        <taxon>Symbiodinium</taxon>
    </lineage>
</organism>
<dbReference type="InterPro" id="IPR052765">
    <property type="entry name" value="PGM-Related"/>
</dbReference>
<dbReference type="EMBL" id="CAJNDS010000159">
    <property type="protein sequence ID" value="CAE6972263.1"/>
    <property type="molecule type" value="Genomic_DNA"/>
</dbReference>
<feature type="transmembrane region" description="Helical" evidence="3">
    <location>
        <begin position="12"/>
        <end position="35"/>
    </location>
</feature>
<evidence type="ECO:0000313" key="5">
    <source>
        <dbReference type="Proteomes" id="UP000604046"/>
    </source>
</evidence>
<dbReference type="SUPFAM" id="SSF53254">
    <property type="entry name" value="Phosphoglycerate mutase-like"/>
    <property type="match status" value="1"/>
</dbReference>
<comment type="caution">
    <text evidence="4">The sequence shown here is derived from an EMBL/GenBank/DDBJ whole genome shotgun (WGS) entry which is preliminary data.</text>
</comment>
<dbReference type="InterPro" id="IPR029033">
    <property type="entry name" value="His_PPase_superfam"/>
</dbReference>
<reference evidence="4" key="1">
    <citation type="submission" date="2021-02" db="EMBL/GenBank/DDBJ databases">
        <authorList>
            <person name="Dougan E. K."/>
            <person name="Rhodes N."/>
            <person name="Thang M."/>
            <person name="Chan C."/>
        </authorList>
    </citation>
    <scope>NUCLEOTIDE SEQUENCE</scope>
</reference>
<protein>
    <submittedName>
        <fullName evidence="4">Uncharacterized protein</fullName>
    </submittedName>
</protein>
<sequence length="375" mass="42959">MSAPPPPPLQRRHWLLCGVLGGASGLLAAYSLNAYRDRGVEVLRRYAEARREKLPLRVILVRHGQSEGNLDKTLFKTKGDNLMELTQLGSKQAVAVGKRVKQVVRDEKVHFYVSPFQRTLQTARNMIFSAFDPYQIVDVTVDPRIREQEFGNLQGDNFVGLREESTKIRRFWYRYPTGESGADVYDRTRHWWDSMMSRHLLEQTGTTSIIVVTHGLTMRLILMQLYHWSPNTFHSVWNPDNCAMYVLKKNMSSSAHYPYFVDETEGDRLMSSIDLVVTFRDNSTKQLTMVDYLSIPPPRTFQLPAVKQLLAEQFGFDPLDIKGIDPRLREDMLVTSLCDAARAGLALLCDTMWYYVLLEPHAAVKGAWLPQPCAM</sequence>
<feature type="binding site" evidence="2">
    <location>
        <position position="118"/>
    </location>
    <ligand>
        <name>substrate</name>
    </ligand>
</feature>
<proteinExistence type="predicted"/>
<name>A0A812I2S8_9DINO</name>
<dbReference type="PROSITE" id="PS00175">
    <property type="entry name" value="PG_MUTASE"/>
    <property type="match status" value="1"/>
</dbReference>
<dbReference type="Proteomes" id="UP000604046">
    <property type="component" value="Unassembled WGS sequence"/>
</dbReference>
<dbReference type="InterPro" id="IPR013078">
    <property type="entry name" value="His_Pase_superF_clade-1"/>
</dbReference>
<keyword evidence="5" id="KW-1185">Reference proteome</keyword>
<dbReference type="OrthoDB" id="354304at2759"/>
<dbReference type="SMART" id="SM00855">
    <property type="entry name" value="PGAM"/>
    <property type="match status" value="1"/>
</dbReference>
<keyword evidence="3" id="KW-0812">Transmembrane</keyword>
<feature type="active site" description="Tele-phosphohistidine intermediate" evidence="1">
    <location>
        <position position="63"/>
    </location>
</feature>
<dbReference type="AlphaFoldDB" id="A0A812I2S8"/>
<evidence type="ECO:0000256" key="1">
    <source>
        <dbReference type="PIRSR" id="PIRSR613078-1"/>
    </source>
</evidence>